<evidence type="ECO:0000256" key="5">
    <source>
        <dbReference type="ARBA" id="ARBA00023136"/>
    </source>
</evidence>
<feature type="non-terminal residue" evidence="7">
    <location>
        <position position="397"/>
    </location>
</feature>
<comment type="subcellular location">
    <subcellularLocation>
        <location evidence="1">Membrane</location>
        <topology evidence="1">Multi-pass membrane protein</topology>
    </subcellularLocation>
</comment>
<name>A0A382AUN5_9ZZZZ</name>
<dbReference type="PROSITE" id="PS50267">
    <property type="entry name" value="NA_NEUROTRAN_SYMP_3"/>
    <property type="match status" value="1"/>
</dbReference>
<evidence type="ECO:0000256" key="2">
    <source>
        <dbReference type="ARBA" id="ARBA00022448"/>
    </source>
</evidence>
<keyword evidence="2" id="KW-0813">Transport</keyword>
<evidence type="ECO:0000256" key="4">
    <source>
        <dbReference type="ARBA" id="ARBA00022989"/>
    </source>
</evidence>
<gene>
    <name evidence="7" type="ORF">METZ01_LOCUS158079</name>
</gene>
<dbReference type="NCBIfam" id="NF037979">
    <property type="entry name" value="Na_transp"/>
    <property type="match status" value="1"/>
</dbReference>
<dbReference type="InterPro" id="IPR047218">
    <property type="entry name" value="YocR/YhdH-like"/>
</dbReference>
<evidence type="ECO:0000256" key="6">
    <source>
        <dbReference type="SAM" id="Phobius"/>
    </source>
</evidence>
<dbReference type="PRINTS" id="PR00176">
    <property type="entry name" value="NANEUSMPORT"/>
</dbReference>
<feature type="transmembrane region" description="Helical" evidence="6">
    <location>
        <begin position="148"/>
        <end position="166"/>
    </location>
</feature>
<dbReference type="InterPro" id="IPR000175">
    <property type="entry name" value="Na/ntran_symport"/>
</dbReference>
<dbReference type="AlphaFoldDB" id="A0A382AUN5"/>
<dbReference type="InterPro" id="IPR037272">
    <property type="entry name" value="SNS_sf"/>
</dbReference>
<accession>A0A382AUN5</accession>
<feature type="transmembrane region" description="Helical" evidence="6">
    <location>
        <begin position="173"/>
        <end position="193"/>
    </location>
</feature>
<dbReference type="SUPFAM" id="SSF161070">
    <property type="entry name" value="SNF-like"/>
    <property type="match status" value="1"/>
</dbReference>
<organism evidence="7">
    <name type="scientific">marine metagenome</name>
    <dbReference type="NCBI Taxonomy" id="408172"/>
    <lineage>
        <taxon>unclassified sequences</taxon>
        <taxon>metagenomes</taxon>
        <taxon>ecological metagenomes</taxon>
    </lineage>
</organism>
<feature type="transmembrane region" description="Helical" evidence="6">
    <location>
        <begin position="41"/>
        <end position="65"/>
    </location>
</feature>
<proteinExistence type="predicted"/>
<reference evidence="7" key="1">
    <citation type="submission" date="2018-05" db="EMBL/GenBank/DDBJ databases">
        <authorList>
            <person name="Lanie J.A."/>
            <person name="Ng W.-L."/>
            <person name="Kazmierczak K.M."/>
            <person name="Andrzejewski T.M."/>
            <person name="Davidsen T.M."/>
            <person name="Wayne K.J."/>
            <person name="Tettelin H."/>
            <person name="Glass J.I."/>
            <person name="Rusch D."/>
            <person name="Podicherti R."/>
            <person name="Tsui H.-C.T."/>
            <person name="Winkler M.E."/>
        </authorList>
    </citation>
    <scope>NUCLEOTIDE SEQUENCE</scope>
</reference>
<sequence length="397" mass="42425">MAEKREHWGSRIGFILAASGSAVGIGNIWKYPHMAGQNGGAAFTLVYLACIFIVGLSIVIAEFVIGRKTQLSPVGAFEKLAPGSSWKYVGYLGVASAFVILSFYGVVGGWIIKYIVVSITGGFNGLAGDPEVAGNVFNTFTTATWSPIIYQVLFMGFCILVILNGVKGGIEKWSTIMMPLIVVLLFVLAIRGITLPGGMKGISFLFNPRFEDLTASSIVLALGHSFFTVSLGMGTMMTYGSYLDKKQNLLNSALWVLFLDTAIAMLAGVAIFTTVFALGANPAEGPGLIFVVLPSVFPQLAAGTLWGTLFFVLLFMAALTSAISILEVVTAYFIDQKGWSRKKATIQFGAVITIVGMFCSFSLGGGVNITEFLGISFFDAVDYLSSKYMLPLGGMFT</sequence>
<feature type="transmembrane region" description="Helical" evidence="6">
    <location>
        <begin position="345"/>
        <end position="363"/>
    </location>
</feature>
<dbReference type="PANTHER" id="PTHR42948">
    <property type="entry name" value="TRANSPORTER"/>
    <property type="match status" value="1"/>
</dbReference>
<dbReference type="EMBL" id="UINC01026912">
    <property type="protein sequence ID" value="SVB05225.1"/>
    <property type="molecule type" value="Genomic_DNA"/>
</dbReference>
<feature type="transmembrane region" description="Helical" evidence="6">
    <location>
        <begin position="86"/>
        <end position="112"/>
    </location>
</feature>
<dbReference type="GO" id="GO:0016020">
    <property type="term" value="C:membrane"/>
    <property type="evidence" value="ECO:0007669"/>
    <property type="project" value="UniProtKB-SubCell"/>
</dbReference>
<evidence type="ECO:0000256" key="1">
    <source>
        <dbReference type="ARBA" id="ARBA00004141"/>
    </source>
</evidence>
<evidence type="ECO:0000256" key="3">
    <source>
        <dbReference type="ARBA" id="ARBA00022692"/>
    </source>
</evidence>
<dbReference type="CDD" id="cd10336">
    <property type="entry name" value="SLC6sbd_Tyt1-Like"/>
    <property type="match status" value="1"/>
</dbReference>
<feature type="transmembrane region" description="Helical" evidence="6">
    <location>
        <begin position="213"/>
        <end position="233"/>
    </location>
</feature>
<keyword evidence="5 6" id="KW-0472">Membrane</keyword>
<feature type="transmembrane region" description="Helical" evidence="6">
    <location>
        <begin position="254"/>
        <end position="280"/>
    </location>
</feature>
<evidence type="ECO:0000313" key="7">
    <source>
        <dbReference type="EMBL" id="SVB05225.1"/>
    </source>
</evidence>
<dbReference type="Pfam" id="PF00209">
    <property type="entry name" value="SNF"/>
    <property type="match status" value="2"/>
</dbReference>
<keyword evidence="3 6" id="KW-0812">Transmembrane</keyword>
<feature type="transmembrane region" description="Helical" evidence="6">
    <location>
        <begin position="300"/>
        <end position="333"/>
    </location>
</feature>
<keyword evidence="4 6" id="KW-1133">Transmembrane helix</keyword>
<feature type="transmembrane region" description="Helical" evidence="6">
    <location>
        <begin position="12"/>
        <end position="29"/>
    </location>
</feature>
<protein>
    <recommendedName>
        <fullName evidence="8">Sodium-dependent transporter</fullName>
    </recommendedName>
</protein>
<evidence type="ECO:0008006" key="8">
    <source>
        <dbReference type="Google" id="ProtNLM"/>
    </source>
</evidence>
<dbReference type="PANTHER" id="PTHR42948:SF1">
    <property type="entry name" value="TRANSPORTER"/>
    <property type="match status" value="1"/>
</dbReference>